<comment type="caution">
    <text evidence="5">The sequence shown here is derived from an EMBL/GenBank/DDBJ whole genome shotgun (WGS) entry which is preliminary data.</text>
</comment>
<dbReference type="SMART" id="SM00903">
    <property type="entry name" value="Flavin_Reduct"/>
    <property type="match status" value="1"/>
</dbReference>
<evidence type="ECO:0000256" key="1">
    <source>
        <dbReference type="ARBA" id="ARBA00001917"/>
    </source>
</evidence>
<feature type="domain" description="Flavin reductase like" evidence="4">
    <location>
        <begin position="11"/>
        <end position="151"/>
    </location>
</feature>
<dbReference type="InterPro" id="IPR052174">
    <property type="entry name" value="Flavoredoxin"/>
</dbReference>
<reference evidence="5" key="1">
    <citation type="submission" date="2020-10" db="EMBL/GenBank/DDBJ databases">
        <authorList>
            <person name="Gilroy R."/>
        </authorList>
    </citation>
    <scope>NUCLEOTIDE SEQUENCE</scope>
    <source>
        <strain evidence="5">CHK199-13235</strain>
    </source>
</reference>
<keyword evidence="2" id="KW-0285">Flavoprotein</keyword>
<comment type="cofactor">
    <cofactor evidence="1">
        <name>FMN</name>
        <dbReference type="ChEBI" id="CHEBI:58210"/>
    </cofactor>
</comment>
<gene>
    <name evidence="5" type="ORF">IAB51_03855</name>
</gene>
<dbReference type="GO" id="GO:0010181">
    <property type="term" value="F:FMN binding"/>
    <property type="evidence" value="ECO:0007669"/>
    <property type="project" value="InterPro"/>
</dbReference>
<accession>A0A9D1FLY4</accession>
<dbReference type="InterPro" id="IPR002563">
    <property type="entry name" value="Flavin_Rdtase-like_dom"/>
</dbReference>
<evidence type="ECO:0000313" key="6">
    <source>
        <dbReference type="Proteomes" id="UP000824002"/>
    </source>
</evidence>
<dbReference type="Proteomes" id="UP000824002">
    <property type="component" value="Unassembled WGS sequence"/>
</dbReference>
<sequence length="185" mass="20003">MRKNFGSKPWLYPQPVLIISTYNEDGTADAMNAAWGGMYDSDKVMLCLSAGHKTTANIKNRKAFTVSFADAAHVVPSDYVGIVSANKDPEKLQKSGFHTTKSELVDAPLIDELPVSMECTLLKITEDGNIIGQIVNVSADESVLDGDGNIDLSKFRPISFDPVHSGYHVLGEKVGNAFRDGAALK</sequence>
<dbReference type="EMBL" id="DVJP01000029">
    <property type="protein sequence ID" value="HIS75927.1"/>
    <property type="molecule type" value="Genomic_DNA"/>
</dbReference>
<dbReference type="Pfam" id="PF01613">
    <property type="entry name" value="Flavin_Reduct"/>
    <property type="match status" value="1"/>
</dbReference>
<dbReference type="SUPFAM" id="SSF50475">
    <property type="entry name" value="FMN-binding split barrel"/>
    <property type="match status" value="1"/>
</dbReference>
<reference evidence="5" key="2">
    <citation type="journal article" date="2021" name="PeerJ">
        <title>Extensive microbial diversity within the chicken gut microbiome revealed by metagenomics and culture.</title>
        <authorList>
            <person name="Gilroy R."/>
            <person name="Ravi A."/>
            <person name="Getino M."/>
            <person name="Pursley I."/>
            <person name="Horton D.L."/>
            <person name="Alikhan N.F."/>
            <person name="Baker D."/>
            <person name="Gharbi K."/>
            <person name="Hall N."/>
            <person name="Watson M."/>
            <person name="Adriaenssens E.M."/>
            <person name="Foster-Nyarko E."/>
            <person name="Jarju S."/>
            <person name="Secka A."/>
            <person name="Antonio M."/>
            <person name="Oren A."/>
            <person name="Chaudhuri R.R."/>
            <person name="La Ragione R."/>
            <person name="Hildebrand F."/>
            <person name="Pallen M.J."/>
        </authorList>
    </citation>
    <scope>NUCLEOTIDE SEQUENCE</scope>
    <source>
        <strain evidence="5">CHK199-13235</strain>
    </source>
</reference>
<dbReference type="GO" id="GO:0016646">
    <property type="term" value="F:oxidoreductase activity, acting on the CH-NH group of donors, NAD or NADP as acceptor"/>
    <property type="evidence" value="ECO:0007669"/>
    <property type="project" value="UniProtKB-ARBA"/>
</dbReference>
<name>A0A9D1FLY4_9FIRM</name>
<protein>
    <submittedName>
        <fullName evidence="5">Flavin reductase family protein</fullName>
    </submittedName>
</protein>
<dbReference type="PANTHER" id="PTHR43567:SF1">
    <property type="entry name" value="FLAVOREDOXIN"/>
    <property type="match status" value="1"/>
</dbReference>
<dbReference type="PANTHER" id="PTHR43567">
    <property type="entry name" value="FLAVOREDOXIN-RELATED-RELATED"/>
    <property type="match status" value="1"/>
</dbReference>
<dbReference type="Gene3D" id="2.30.110.10">
    <property type="entry name" value="Electron Transport, Fmn-binding Protein, Chain A"/>
    <property type="match status" value="1"/>
</dbReference>
<organism evidence="5 6">
    <name type="scientific">Candidatus Merdivicinus excrementipullorum</name>
    <dbReference type="NCBI Taxonomy" id="2840867"/>
    <lineage>
        <taxon>Bacteria</taxon>
        <taxon>Bacillati</taxon>
        <taxon>Bacillota</taxon>
        <taxon>Clostridia</taxon>
        <taxon>Eubacteriales</taxon>
        <taxon>Oscillospiraceae</taxon>
        <taxon>Oscillospiraceae incertae sedis</taxon>
        <taxon>Candidatus Merdivicinus</taxon>
    </lineage>
</organism>
<dbReference type="AlphaFoldDB" id="A0A9D1FLY4"/>
<comment type="similarity">
    <text evidence="3">Belongs to the flavoredoxin family.</text>
</comment>
<evidence type="ECO:0000259" key="4">
    <source>
        <dbReference type="SMART" id="SM00903"/>
    </source>
</evidence>
<evidence type="ECO:0000256" key="2">
    <source>
        <dbReference type="ARBA" id="ARBA00022630"/>
    </source>
</evidence>
<evidence type="ECO:0000256" key="3">
    <source>
        <dbReference type="ARBA" id="ARBA00038054"/>
    </source>
</evidence>
<evidence type="ECO:0000313" key="5">
    <source>
        <dbReference type="EMBL" id="HIS75927.1"/>
    </source>
</evidence>
<dbReference type="InterPro" id="IPR012349">
    <property type="entry name" value="Split_barrel_FMN-bd"/>
</dbReference>
<proteinExistence type="inferred from homology"/>